<protein>
    <submittedName>
        <fullName evidence="1">13064_t:CDS:1</fullName>
    </submittedName>
</protein>
<accession>A0A9W4SND7</accession>
<comment type="caution">
    <text evidence="1">The sequence shown here is derived from an EMBL/GenBank/DDBJ whole genome shotgun (WGS) entry which is preliminary data.</text>
</comment>
<dbReference type="EMBL" id="CAMKVN010001403">
    <property type="protein sequence ID" value="CAI2175725.1"/>
    <property type="molecule type" value="Genomic_DNA"/>
</dbReference>
<gene>
    <name evidence="1" type="ORF">FWILDA_LOCUS7238</name>
</gene>
<name>A0A9W4SND7_9GLOM</name>
<keyword evidence="2" id="KW-1185">Reference proteome</keyword>
<proteinExistence type="predicted"/>
<dbReference type="OrthoDB" id="2287745at2759"/>
<organism evidence="1 2">
    <name type="scientific">Funneliformis geosporum</name>
    <dbReference type="NCBI Taxonomy" id="1117311"/>
    <lineage>
        <taxon>Eukaryota</taxon>
        <taxon>Fungi</taxon>
        <taxon>Fungi incertae sedis</taxon>
        <taxon>Mucoromycota</taxon>
        <taxon>Glomeromycotina</taxon>
        <taxon>Glomeromycetes</taxon>
        <taxon>Glomerales</taxon>
        <taxon>Glomeraceae</taxon>
        <taxon>Funneliformis</taxon>
    </lineage>
</organism>
<evidence type="ECO:0000313" key="2">
    <source>
        <dbReference type="Proteomes" id="UP001153678"/>
    </source>
</evidence>
<evidence type="ECO:0000313" key="1">
    <source>
        <dbReference type="EMBL" id="CAI2175725.1"/>
    </source>
</evidence>
<sequence>MSLKRNVSTQTLPNHTVERTSTLCISPNCLRKVSDTTRKPTFSMLKITCVQNIDYNLQLLPTLCHLSEEDMQKMDIVLFQQHIINRIDGKLSTLNTKKENIILKRLCRLEIWRQFGFSHIEPEPLTKPRQFNKTLLRQKLMMAKQELLSLEIAAIDMAFLSLIKNLLLERYPLIFSFNFQEKLQSTTKYIPTISKSITRIIKNSPNVEFRSQAIELIKKTRKHVNLSFSLYRDIKEGPDLTSIQTKNILGNGLYTIARDTNVPAPLVIEHVSSDEEISDNRIMSRDIIKSGKPDLNYNSKDICDVSEVDFEMILNEEDGKLLFDTDEGLFIGEKTFDVEDESMFENECDNNQNLVEEEFEYSSSSENYEDFWDEEEIQFLFGTSNSANAISMDLTNDYKIESSKKEISHETFNIVDDVDLLDFGTFDEVMHDEYLNLDNSEGSSSLIKRYVSNNLFPHSRPRSPFRDKTITLLQGQETRDFKKNLQKSMLFQQVPIEKNQGLEDTFFDQMFDGWS</sequence>
<reference evidence="1" key="1">
    <citation type="submission" date="2022-08" db="EMBL/GenBank/DDBJ databases">
        <authorList>
            <person name="Kallberg Y."/>
            <person name="Tangrot J."/>
            <person name="Rosling A."/>
        </authorList>
    </citation>
    <scope>NUCLEOTIDE SEQUENCE</scope>
    <source>
        <strain evidence="1">Wild A</strain>
    </source>
</reference>
<dbReference type="Proteomes" id="UP001153678">
    <property type="component" value="Unassembled WGS sequence"/>
</dbReference>
<dbReference type="AlphaFoldDB" id="A0A9W4SND7"/>